<reference evidence="2 3" key="1">
    <citation type="journal article" date="2013" name="Nat. Commun.">
        <title>Genome sequence and functional genomic analysis of the oil-degrading bacterium Oleispira antarctica.</title>
        <authorList>
            <person name="Kube M."/>
            <person name="Chernikova T.N."/>
            <person name="Al-Ramahi Y."/>
            <person name="Beloqui A."/>
            <person name="Lopez-Cortez N."/>
            <person name="Guazzaroni M.E."/>
            <person name="Heipieper H.J."/>
            <person name="Klages S."/>
            <person name="Kotsyurbenko O.R."/>
            <person name="Langer I."/>
            <person name="Nechitaylo T.Y."/>
            <person name="Lunsdorf H."/>
            <person name="Fernandez M."/>
            <person name="Juarez S."/>
            <person name="Ciordia S."/>
            <person name="Singer A."/>
            <person name="Kagan O."/>
            <person name="Egorova O."/>
            <person name="Petit P.A."/>
            <person name="Stogios P."/>
            <person name="Kim Y."/>
            <person name="Tchigvintsev A."/>
            <person name="Flick R."/>
            <person name="Denaro R."/>
            <person name="Genovese M."/>
            <person name="Albar J.P."/>
            <person name="Reva O.N."/>
            <person name="Martinez-Gomariz M."/>
            <person name="Tran H."/>
            <person name="Ferrer M."/>
            <person name="Savchenko A."/>
            <person name="Yakunin A.F."/>
            <person name="Yakimov M.M."/>
            <person name="Golyshina O.V."/>
            <person name="Reinhardt R."/>
            <person name="Golyshin P.N."/>
        </authorList>
    </citation>
    <scope>NUCLEOTIDE SEQUENCE [LARGE SCALE GENOMIC DNA]</scope>
</reference>
<dbReference type="KEGG" id="oai:OLEAN_C25210"/>
<organism evidence="2 3">
    <name type="scientific">Oleispira antarctica RB-8</name>
    <dbReference type="NCBI Taxonomy" id="698738"/>
    <lineage>
        <taxon>Bacteria</taxon>
        <taxon>Pseudomonadati</taxon>
        <taxon>Pseudomonadota</taxon>
        <taxon>Gammaproteobacteria</taxon>
        <taxon>Oceanospirillales</taxon>
        <taxon>Oceanospirillaceae</taxon>
        <taxon>Oleispira</taxon>
    </lineage>
</organism>
<gene>
    <name evidence="2" type="ORF">OLEAN_C25210</name>
</gene>
<dbReference type="AlphaFoldDB" id="R4YNV5"/>
<evidence type="ECO:0000313" key="3">
    <source>
        <dbReference type="Proteomes" id="UP000032749"/>
    </source>
</evidence>
<dbReference type="EMBL" id="FO203512">
    <property type="protein sequence ID" value="CCK76697.1"/>
    <property type="molecule type" value="Genomic_DNA"/>
</dbReference>
<dbReference type="HOGENOM" id="CLU_203022_0_0_6"/>
<evidence type="ECO:0000313" key="2">
    <source>
        <dbReference type="EMBL" id="CCK76697.1"/>
    </source>
</evidence>
<dbReference type="STRING" id="698738.OLEAN_C25210"/>
<name>R4YNV5_OLEAN</name>
<accession>R4YNV5</accession>
<dbReference type="Proteomes" id="UP000032749">
    <property type="component" value="Chromosome"/>
</dbReference>
<feature type="signal peptide" evidence="1">
    <location>
        <begin position="1"/>
        <end position="18"/>
    </location>
</feature>
<evidence type="ECO:0000256" key="1">
    <source>
        <dbReference type="SAM" id="SignalP"/>
    </source>
</evidence>
<keyword evidence="3" id="KW-1185">Reference proteome</keyword>
<keyword evidence="1" id="KW-0732">Signal</keyword>
<protein>
    <recommendedName>
        <fullName evidence="4">Lipoprotein</fullName>
    </recommendedName>
</protein>
<sequence>MNYLLTAALFASCFIVTACDSNLSRLDGSDLRERAYRCANEMNMTTAEIQVCKNIQRECQRRQDAGRFEC</sequence>
<dbReference type="OrthoDB" id="6121465at2"/>
<proteinExistence type="predicted"/>
<evidence type="ECO:0008006" key="4">
    <source>
        <dbReference type="Google" id="ProtNLM"/>
    </source>
</evidence>
<feature type="chain" id="PRO_5004383808" description="Lipoprotein" evidence="1">
    <location>
        <begin position="19"/>
        <end position="70"/>
    </location>
</feature>